<organism evidence="3 5">
    <name type="scientific">Chitinophaga sancti</name>
    <dbReference type="NCBI Taxonomy" id="1004"/>
    <lineage>
        <taxon>Bacteria</taxon>
        <taxon>Pseudomonadati</taxon>
        <taxon>Bacteroidota</taxon>
        <taxon>Chitinophagia</taxon>
        <taxon>Chitinophagales</taxon>
        <taxon>Chitinophagaceae</taxon>
        <taxon>Chitinophaga</taxon>
    </lineage>
</organism>
<keyword evidence="6" id="KW-1185">Reference proteome</keyword>
<reference evidence="4 6" key="2">
    <citation type="submission" date="2023-11" db="EMBL/GenBank/DDBJ databases">
        <title>MicrobeMod: A computational toolkit for identifying prokaryotic methylation and restriction-modification with nanopore sequencing.</title>
        <authorList>
            <person name="Crits-Christoph A."/>
            <person name="Kang S.C."/>
            <person name="Lee H."/>
            <person name="Ostrov N."/>
        </authorList>
    </citation>
    <scope>NUCLEOTIDE SEQUENCE [LARGE SCALE GENOMIC DNA]</scope>
    <source>
        <strain evidence="4 6">ATCC 23090</strain>
    </source>
</reference>
<dbReference type="STRING" id="1004.SAMN05661012_05058"/>
<evidence type="ECO:0000313" key="6">
    <source>
        <dbReference type="Proteomes" id="UP001326715"/>
    </source>
</evidence>
<dbReference type="GO" id="GO:0008234">
    <property type="term" value="F:cysteine-type peptidase activity"/>
    <property type="evidence" value="ECO:0007669"/>
    <property type="project" value="InterPro"/>
</dbReference>
<dbReference type="EMBL" id="CP140154">
    <property type="protein sequence ID" value="WQG86985.1"/>
    <property type="molecule type" value="Genomic_DNA"/>
</dbReference>
<dbReference type="Proteomes" id="UP001326715">
    <property type="component" value="Chromosome"/>
</dbReference>
<dbReference type="Gene3D" id="3.40.50.10390">
    <property type="entry name" value="Gingipain r, domain 1"/>
    <property type="match status" value="1"/>
</dbReference>
<evidence type="ECO:0000313" key="5">
    <source>
        <dbReference type="Proteomes" id="UP000183788"/>
    </source>
</evidence>
<dbReference type="RefSeq" id="WP_072364078.1">
    <property type="nucleotide sequence ID" value="NZ_CBHWAX010000002.1"/>
</dbReference>
<dbReference type="CDD" id="cd02258">
    <property type="entry name" value="Peptidase_C25_N"/>
    <property type="match status" value="1"/>
</dbReference>
<reference evidence="3 5" key="1">
    <citation type="submission" date="2016-11" db="EMBL/GenBank/DDBJ databases">
        <authorList>
            <person name="Jaros S."/>
            <person name="Januszkiewicz K."/>
            <person name="Wedrychowicz H."/>
        </authorList>
    </citation>
    <scope>NUCLEOTIDE SEQUENCE [LARGE SCALE GENOMIC DNA]</scope>
    <source>
        <strain evidence="3 5">DSM 784</strain>
    </source>
</reference>
<dbReference type="SUPFAM" id="SSF52129">
    <property type="entry name" value="Caspase-like"/>
    <property type="match status" value="1"/>
</dbReference>
<dbReference type="InterPro" id="IPR001769">
    <property type="entry name" value="Gingipain"/>
</dbReference>
<dbReference type="Proteomes" id="UP000183788">
    <property type="component" value="Unassembled WGS sequence"/>
</dbReference>
<dbReference type="NCBIfam" id="NF033707">
    <property type="entry name" value="T9SS_sortase"/>
    <property type="match status" value="1"/>
</dbReference>
<evidence type="ECO:0000256" key="1">
    <source>
        <dbReference type="ARBA" id="ARBA00022729"/>
    </source>
</evidence>
<evidence type="ECO:0000259" key="2">
    <source>
        <dbReference type="Pfam" id="PF01364"/>
    </source>
</evidence>
<dbReference type="AlphaFoldDB" id="A0A1K1SA36"/>
<protein>
    <submittedName>
        <fullName evidence="3">Peptidase family C25</fullName>
    </submittedName>
    <submittedName>
        <fullName evidence="4">Type IX secretion system sortase PorU</fullName>
    </submittedName>
</protein>
<dbReference type="InterPro" id="IPR029030">
    <property type="entry name" value="Caspase-like_dom_sf"/>
</dbReference>
<dbReference type="Gene3D" id="3.40.50.1460">
    <property type="match status" value="1"/>
</dbReference>
<feature type="domain" description="Gingipain" evidence="2">
    <location>
        <begin position="394"/>
        <end position="762"/>
    </location>
</feature>
<gene>
    <name evidence="4" type="primary">porU</name>
    <name evidence="3" type="ORF">SAMN05661012_05058</name>
    <name evidence="4" type="ORF">SR876_18875</name>
</gene>
<evidence type="ECO:0000313" key="4">
    <source>
        <dbReference type="EMBL" id="WQG86985.1"/>
    </source>
</evidence>
<accession>A0A1K1SA36</accession>
<dbReference type="EMBL" id="FPIZ01000019">
    <property type="protein sequence ID" value="SFW81166.1"/>
    <property type="molecule type" value="Genomic_DNA"/>
</dbReference>
<dbReference type="InterPro" id="IPR029031">
    <property type="entry name" value="Gingipain_N_sf"/>
</dbReference>
<dbReference type="Pfam" id="PF01364">
    <property type="entry name" value="Peptidase_C25"/>
    <property type="match status" value="1"/>
</dbReference>
<dbReference type="Gene3D" id="2.60.40.4070">
    <property type="match status" value="1"/>
</dbReference>
<proteinExistence type="predicted"/>
<sequence length="1122" mass="121913">MKFYGLCYILLGVVTWLLPVQAAGRTIPDAGRTTPHADHSVLASGTWYKLAVAREGIYKIDKTLLNSMGINTSAEIRLYGTGGRMLPEAVNGTRYDDLPELALMAVNDYLLFYAPGPHSWAYQGSTYFHTLNLYSDTAYYFLQVSSGGKRISTDAGIPVATTTVQRFDYHDYYEKDSLNLLQSGKQWWGPAFSTTQTARTIPFTLPFTPTSLSINTRVGARSGGNSKFDIAIAGIKAGSLTTAAITGNIFEAFATTTSGTFSATVTGTACPVTFTFTPGASGATAWLDYINLNARIPLQLTTNAPLFFRDAASIGQTPEFLLQGAGTQTKIWDITDPIAPIQLTTSLNGSTLSFTREAPSLHEYVAFEDQGLLSPTYMGTVANQDLHGISGANMLIITTNALTASAQRLASWHTSHDGLSVQVVDVAQIYTEFSSGNPDPTAIRDFIKMVYDRGGLQYVLLFGDASYDYKYRISGNTNLVPTWQSTISIDPIYAYPSDDFFGFLSDADDINNAGMANQMVVGVGRLPVKNTSEADLVVNKIINYHSASRFGRWQQHITFVADDGDDNLHLQDAESMSAIAAQQWPAGNINKIYLDAYTKVADAGGSRYPTVNTAIAEDVYDGTLIWNYTGHGNYSRLAEEVIMDAASLSSWKNSTKLPLFITATCDFAPFDNPAYNSLGEQVLLQENGGGIALMTTTRAVFAASNKVLNANYLAKLLTPGIDGRMPTLGTAAMEAKNLTYSTYSDIPNNRKFQLLGDPALTLAFPQYHVVTDSLLDANGQLADTMKAMGKYTFKTHIEDAQGNVVNDYNGKMYTTVYDKPAAQYTLANDAGSTKTSFYLQQHVLFSGQQTIKNGRISGTFIIPLDIDYTPGAGSISYFATDSVTTAGGLYAAAQVTGSATETDTDTEGPTMSAYLNGSGFVNGDITSENPVLYLQLYDLHGINTTGNGIGHDIVATLDEDNTRYYILNNFFQASPDSYQSGTITYPLYGLAAGEHTLTIKVWDTYNNSSTYMLRFKVVQSSQVLIQNAGCYPNPFHDQTKFTLEHNQQGGELDVSIRIFTPAGQQIKTIRHTINAAGSRYLGANWNGRNDAGARMPPGIYFYNIVVNANGKSKILGGKVILY</sequence>
<evidence type="ECO:0000313" key="3">
    <source>
        <dbReference type="EMBL" id="SFW81166.1"/>
    </source>
</evidence>
<dbReference type="GO" id="GO:0006508">
    <property type="term" value="P:proteolysis"/>
    <property type="evidence" value="ECO:0007669"/>
    <property type="project" value="InterPro"/>
</dbReference>
<name>A0A1K1SA36_9BACT</name>
<keyword evidence="1" id="KW-0732">Signal</keyword>